<evidence type="ECO:0000256" key="7">
    <source>
        <dbReference type="ARBA" id="ARBA00023054"/>
    </source>
</evidence>
<dbReference type="OMA" id="MHAQIEG"/>
<dbReference type="GO" id="GO:0006890">
    <property type="term" value="P:retrograde vesicle-mediated transport, Golgi to endoplasmic reticulum"/>
    <property type="evidence" value="ECO:0007669"/>
    <property type="project" value="TreeGrafter"/>
</dbReference>
<evidence type="ECO:0000256" key="8">
    <source>
        <dbReference type="ARBA" id="ARBA00023136"/>
    </source>
</evidence>
<dbReference type="SUPFAM" id="SSF58038">
    <property type="entry name" value="SNARE fusion complex"/>
    <property type="match status" value="1"/>
</dbReference>
<keyword evidence="6 9" id="KW-1133">Transmembrane helix</keyword>
<dbReference type="EMBL" id="UYSL01020132">
    <property type="protein sequence ID" value="VDL72964.1"/>
    <property type="molecule type" value="Genomic_DNA"/>
</dbReference>
<keyword evidence="8 9" id="KW-0472">Membrane</keyword>
<feature type="transmembrane region" description="Helical" evidence="9">
    <location>
        <begin position="79"/>
        <end position="98"/>
    </location>
</feature>
<name>A0A0N4Y197_NIPBR</name>
<keyword evidence="5" id="KW-0653">Protein transport</keyword>
<dbReference type="GO" id="GO:0031201">
    <property type="term" value="C:SNARE complex"/>
    <property type="evidence" value="ECO:0007669"/>
    <property type="project" value="TreeGrafter"/>
</dbReference>
<dbReference type="PANTHER" id="PTHR15959">
    <property type="entry name" value="SYNTAXIN-18"/>
    <property type="match status" value="1"/>
</dbReference>
<evidence type="ECO:0000256" key="5">
    <source>
        <dbReference type="ARBA" id="ARBA00022927"/>
    </source>
</evidence>
<dbReference type="AlphaFoldDB" id="A0A0N4Y197"/>
<dbReference type="GO" id="GO:0005783">
    <property type="term" value="C:endoplasmic reticulum"/>
    <property type="evidence" value="ECO:0007669"/>
    <property type="project" value="TreeGrafter"/>
</dbReference>
<dbReference type="STRING" id="27835.A0A0N4Y197"/>
<gene>
    <name evidence="10" type="ORF">NBR_LOCUS9375</name>
</gene>
<dbReference type="WBParaSite" id="NBR_0000937401-mRNA-1">
    <property type="protein sequence ID" value="NBR_0000937401-mRNA-1"/>
    <property type="gene ID" value="NBR_0000937401"/>
</dbReference>
<evidence type="ECO:0000256" key="2">
    <source>
        <dbReference type="ARBA" id="ARBA00009063"/>
    </source>
</evidence>
<dbReference type="Gene3D" id="1.20.5.110">
    <property type="match status" value="1"/>
</dbReference>
<keyword evidence="7" id="KW-0175">Coiled coil</keyword>
<dbReference type="GO" id="GO:0015031">
    <property type="term" value="P:protein transport"/>
    <property type="evidence" value="ECO:0007669"/>
    <property type="project" value="UniProtKB-KW"/>
</dbReference>
<dbReference type="PANTHER" id="PTHR15959:SF0">
    <property type="entry name" value="SYNTAXIN-18"/>
    <property type="match status" value="1"/>
</dbReference>
<reference evidence="12" key="1">
    <citation type="submission" date="2017-02" db="UniProtKB">
        <authorList>
            <consortium name="WormBaseParasite"/>
        </authorList>
    </citation>
    <scope>IDENTIFICATION</scope>
</reference>
<proteinExistence type="inferred from homology"/>
<sequence>MAENERILDRFSHMHAQIEGLETQITEIQRLQETFAEKIMDQEKDIELINETALHTSANLIDGNEWIRQAISNSAGRRVVVLFCIIVITFTLLFLDWYNP</sequence>
<evidence type="ECO:0000256" key="9">
    <source>
        <dbReference type="SAM" id="Phobius"/>
    </source>
</evidence>
<evidence type="ECO:0000256" key="4">
    <source>
        <dbReference type="ARBA" id="ARBA00022692"/>
    </source>
</evidence>
<organism evidence="12">
    <name type="scientific">Nippostrongylus brasiliensis</name>
    <name type="common">Rat hookworm</name>
    <dbReference type="NCBI Taxonomy" id="27835"/>
    <lineage>
        <taxon>Eukaryota</taxon>
        <taxon>Metazoa</taxon>
        <taxon>Ecdysozoa</taxon>
        <taxon>Nematoda</taxon>
        <taxon>Chromadorea</taxon>
        <taxon>Rhabditida</taxon>
        <taxon>Rhabditina</taxon>
        <taxon>Rhabditomorpha</taxon>
        <taxon>Strongyloidea</taxon>
        <taxon>Heligmosomidae</taxon>
        <taxon>Nippostrongylus</taxon>
    </lineage>
</organism>
<keyword evidence="3" id="KW-0813">Transport</keyword>
<evidence type="ECO:0000313" key="12">
    <source>
        <dbReference type="WBParaSite" id="NBR_0000937401-mRNA-1"/>
    </source>
</evidence>
<protein>
    <submittedName>
        <fullName evidence="12">Syntaxin-18 (inferred by orthology to a human protein)</fullName>
    </submittedName>
</protein>
<evidence type="ECO:0000256" key="1">
    <source>
        <dbReference type="ARBA" id="ARBA00004211"/>
    </source>
</evidence>
<keyword evidence="4 9" id="KW-0812">Transmembrane</keyword>
<evidence type="ECO:0000313" key="10">
    <source>
        <dbReference type="EMBL" id="VDL72964.1"/>
    </source>
</evidence>
<evidence type="ECO:0000256" key="3">
    <source>
        <dbReference type="ARBA" id="ARBA00022448"/>
    </source>
</evidence>
<accession>A0A0N4Y197</accession>
<reference evidence="10 11" key="2">
    <citation type="submission" date="2018-11" db="EMBL/GenBank/DDBJ databases">
        <authorList>
            <consortium name="Pathogen Informatics"/>
        </authorList>
    </citation>
    <scope>NUCLEOTIDE SEQUENCE [LARGE SCALE GENOMIC DNA]</scope>
</reference>
<dbReference type="Proteomes" id="UP000271162">
    <property type="component" value="Unassembled WGS sequence"/>
</dbReference>
<comment type="similarity">
    <text evidence="2">Belongs to the syntaxin family.</text>
</comment>
<evidence type="ECO:0000256" key="6">
    <source>
        <dbReference type="ARBA" id="ARBA00022989"/>
    </source>
</evidence>
<evidence type="ECO:0000313" key="11">
    <source>
        <dbReference type="Proteomes" id="UP000271162"/>
    </source>
</evidence>
<comment type="subcellular location">
    <subcellularLocation>
        <location evidence="1">Membrane</location>
        <topology evidence="1">Single-pass type IV membrane protein</topology>
    </subcellularLocation>
</comment>
<keyword evidence="11" id="KW-1185">Reference proteome</keyword>